<reference evidence="1 2" key="2">
    <citation type="submission" date="2024-01" db="EMBL/GenBank/DDBJ databases">
        <authorList>
            <person name="Xie X."/>
        </authorList>
    </citation>
    <scope>NUCLEOTIDE SEQUENCE [LARGE SCALE GENOMIC DNA]</scope>
    <source>
        <strain evidence="1">SCUT-1</strain>
    </source>
</reference>
<reference evidence="2" key="1">
    <citation type="submission" date="2023-07" db="EMBL/GenBank/DDBJ databases">
        <title>The carbon used by Thiothrix.</title>
        <authorList>
            <person name="Chen L."/>
        </authorList>
    </citation>
    <scope>NUCLEOTIDE SEQUENCE [LARGE SCALE GENOMIC DNA]</scope>
</reference>
<evidence type="ECO:0000313" key="1">
    <source>
        <dbReference type="EMBL" id="MEB4590643.1"/>
    </source>
</evidence>
<organism evidence="1 2">
    <name type="scientific">Candidatus Thiothrix phosphatis</name>
    <dbReference type="NCBI Taxonomy" id="3112415"/>
    <lineage>
        <taxon>Bacteria</taxon>
        <taxon>Pseudomonadati</taxon>
        <taxon>Pseudomonadota</taxon>
        <taxon>Gammaproteobacteria</taxon>
        <taxon>Thiotrichales</taxon>
        <taxon>Thiotrichaceae</taxon>
        <taxon>Thiothrix</taxon>
    </lineage>
</organism>
<dbReference type="Proteomes" id="UP001308005">
    <property type="component" value="Unassembled WGS sequence"/>
</dbReference>
<evidence type="ECO:0000313" key="2">
    <source>
        <dbReference type="Proteomes" id="UP001308005"/>
    </source>
</evidence>
<proteinExistence type="predicted"/>
<name>A0ABU6CX25_9GAMM</name>
<accession>A0ABU6CX25</accession>
<protein>
    <submittedName>
        <fullName evidence="1">Uncharacterized protein</fullName>
    </submittedName>
</protein>
<dbReference type="EMBL" id="JAYMYJ010000048">
    <property type="protein sequence ID" value="MEB4590643.1"/>
    <property type="molecule type" value="Genomic_DNA"/>
</dbReference>
<keyword evidence="2" id="KW-1185">Reference proteome</keyword>
<gene>
    <name evidence="1" type="ORF">VSS37_06610</name>
</gene>
<dbReference type="RefSeq" id="WP_324694003.1">
    <property type="nucleotide sequence ID" value="NZ_JAYMYJ010000048.1"/>
</dbReference>
<comment type="caution">
    <text evidence="1">The sequence shown here is derived from an EMBL/GenBank/DDBJ whole genome shotgun (WGS) entry which is preliminary data.</text>
</comment>
<sequence>MNISLPLYELYDIEDEQEREFCLDQYFLLVYWEHHDEWGNPV</sequence>